<keyword evidence="4 7" id="KW-0573">Peptidoglycan synthesis</keyword>
<dbReference type="InterPro" id="IPR041280">
    <property type="entry name" value="Big_10"/>
</dbReference>
<feature type="region of interest" description="Disordered" evidence="8">
    <location>
        <begin position="420"/>
        <end position="444"/>
    </location>
</feature>
<evidence type="ECO:0000256" key="4">
    <source>
        <dbReference type="ARBA" id="ARBA00022984"/>
    </source>
</evidence>
<accession>A0ABU2H052</accession>
<protein>
    <submittedName>
        <fullName evidence="10">Ig-like domain-containing protein</fullName>
    </submittedName>
</protein>
<keyword evidence="3 7" id="KW-0133">Cell shape</keyword>
<reference evidence="11" key="1">
    <citation type="submission" date="2023-07" db="EMBL/GenBank/DDBJ databases">
        <title>Novel species in the genus Lipingzhangella isolated from Sambhar Salt Lake.</title>
        <authorList>
            <person name="Jiya N."/>
            <person name="Kajale S."/>
            <person name="Sharma A."/>
        </authorList>
    </citation>
    <scope>NUCLEOTIDE SEQUENCE [LARGE SCALE GENOMIC DNA]</scope>
    <source>
        <strain evidence="11">LS1_29</strain>
    </source>
</reference>
<comment type="caution">
    <text evidence="10">The sequence shown here is derived from an EMBL/GenBank/DDBJ whole genome shotgun (WGS) entry which is preliminary data.</text>
</comment>
<evidence type="ECO:0000256" key="1">
    <source>
        <dbReference type="ARBA" id="ARBA00004752"/>
    </source>
</evidence>
<dbReference type="CDD" id="cd16913">
    <property type="entry name" value="YkuD_like"/>
    <property type="match status" value="1"/>
</dbReference>
<feature type="domain" description="L,D-TPase catalytic" evidence="9">
    <location>
        <begin position="266"/>
        <end position="393"/>
    </location>
</feature>
<dbReference type="InterPro" id="IPR005490">
    <property type="entry name" value="LD_TPept_cat_dom"/>
</dbReference>
<feature type="compositionally biased region" description="Polar residues" evidence="8">
    <location>
        <begin position="120"/>
        <end position="139"/>
    </location>
</feature>
<dbReference type="PROSITE" id="PS52029">
    <property type="entry name" value="LD_TPASE"/>
    <property type="match status" value="1"/>
</dbReference>
<feature type="region of interest" description="Disordered" evidence="8">
    <location>
        <begin position="78"/>
        <end position="151"/>
    </location>
</feature>
<evidence type="ECO:0000256" key="2">
    <source>
        <dbReference type="ARBA" id="ARBA00022679"/>
    </source>
</evidence>
<evidence type="ECO:0000256" key="8">
    <source>
        <dbReference type="SAM" id="MobiDB-lite"/>
    </source>
</evidence>
<dbReference type="InterPro" id="IPR050979">
    <property type="entry name" value="LD-transpeptidase"/>
</dbReference>
<dbReference type="Gene3D" id="2.40.440.10">
    <property type="entry name" value="L,D-transpeptidase catalytic domain-like"/>
    <property type="match status" value="1"/>
</dbReference>
<evidence type="ECO:0000313" key="11">
    <source>
        <dbReference type="Proteomes" id="UP001250214"/>
    </source>
</evidence>
<comment type="pathway">
    <text evidence="1 7">Cell wall biogenesis; peptidoglycan biosynthesis.</text>
</comment>
<gene>
    <name evidence="10" type="ORF">RIF23_00090</name>
</gene>
<feature type="active site" description="Proton donor/acceptor" evidence="7">
    <location>
        <position position="352"/>
    </location>
</feature>
<dbReference type="PANTHER" id="PTHR30582:SF2">
    <property type="entry name" value="L,D-TRANSPEPTIDASE YCIB-RELATED"/>
    <property type="match status" value="1"/>
</dbReference>
<evidence type="ECO:0000313" key="10">
    <source>
        <dbReference type="EMBL" id="MDS1268687.1"/>
    </source>
</evidence>
<dbReference type="EMBL" id="JAVLVT010000001">
    <property type="protein sequence ID" value="MDS1268687.1"/>
    <property type="molecule type" value="Genomic_DNA"/>
</dbReference>
<feature type="active site" description="Nucleophile" evidence="7">
    <location>
        <position position="369"/>
    </location>
</feature>
<feature type="region of interest" description="Disordered" evidence="8">
    <location>
        <begin position="30"/>
        <end position="52"/>
    </location>
</feature>
<keyword evidence="11" id="KW-1185">Reference proteome</keyword>
<dbReference type="InterPro" id="IPR038063">
    <property type="entry name" value="Transpep_catalytic_dom"/>
</dbReference>
<dbReference type="RefSeq" id="WP_310910210.1">
    <property type="nucleotide sequence ID" value="NZ_JAVLVT010000001.1"/>
</dbReference>
<keyword evidence="2" id="KW-0808">Transferase</keyword>
<dbReference type="Gene3D" id="2.60.40.3780">
    <property type="match status" value="1"/>
</dbReference>
<dbReference type="Gene3D" id="2.60.40.3710">
    <property type="match status" value="1"/>
</dbReference>
<proteinExistence type="predicted"/>
<evidence type="ECO:0000256" key="6">
    <source>
        <dbReference type="ARBA" id="ARBA00023316"/>
    </source>
</evidence>
<keyword evidence="6 7" id="KW-0961">Cell wall biogenesis/degradation</keyword>
<dbReference type="PROSITE" id="PS51257">
    <property type="entry name" value="PROKAR_LIPOPROTEIN"/>
    <property type="match status" value="1"/>
</dbReference>
<feature type="compositionally biased region" description="Low complexity" evidence="8">
    <location>
        <begin position="30"/>
        <end position="46"/>
    </location>
</feature>
<name>A0ABU2H052_9ACTN</name>
<dbReference type="SUPFAM" id="SSF141523">
    <property type="entry name" value="L,D-transpeptidase catalytic domain-like"/>
    <property type="match status" value="1"/>
</dbReference>
<dbReference type="CDD" id="cd13432">
    <property type="entry name" value="LDT_IgD_like_2"/>
    <property type="match status" value="1"/>
</dbReference>
<dbReference type="Pfam" id="PF03734">
    <property type="entry name" value="YkuD"/>
    <property type="match status" value="1"/>
</dbReference>
<evidence type="ECO:0000256" key="5">
    <source>
        <dbReference type="ARBA" id="ARBA00023315"/>
    </source>
</evidence>
<organism evidence="10 11">
    <name type="scientific">Lipingzhangella rawalii</name>
    <dbReference type="NCBI Taxonomy" id="2055835"/>
    <lineage>
        <taxon>Bacteria</taxon>
        <taxon>Bacillati</taxon>
        <taxon>Actinomycetota</taxon>
        <taxon>Actinomycetes</taxon>
        <taxon>Streptosporangiales</taxon>
        <taxon>Nocardiopsidaceae</taxon>
        <taxon>Lipingzhangella</taxon>
    </lineage>
</organism>
<evidence type="ECO:0000259" key="9">
    <source>
        <dbReference type="PROSITE" id="PS52029"/>
    </source>
</evidence>
<evidence type="ECO:0000256" key="3">
    <source>
        <dbReference type="ARBA" id="ARBA00022960"/>
    </source>
</evidence>
<dbReference type="PANTHER" id="PTHR30582">
    <property type="entry name" value="L,D-TRANSPEPTIDASE"/>
    <property type="match status" value="1"/>
</dbReference>
<evidence type="ECO:0000256" key="7">
    <source>
        <dbReference type="PROSITE-ProRule" id="PRU01373"/>
    </source>
</evidence>
<keyword evidence="5" id="KW-0012">Acyltransferase</keyword>
<dbReference type="Proteomes" id="UP001250214">
    <property type="component" value="Unassembled WGS sequence"/>
</dbReference>
<dbReference type="Pfam" id="PF17964">
    <property type="entry name" value="Big_10"/>
    <property type="match status" value="1"/>
</dbReference>
<feature type="compositionally biased region" description="Acidic residues" evidence="8">
    <location>
        <begin position="97"/>
        <end position="119"/>
    </location>
</feature>
<sequence>MHRSVVRPTVGRAGAGFLGAVVLLTTACSGSTGATTSGTEESTDAGAEAGDAVETSLEISPQDGETELRPDTPITVTAEDGTIDDVAVSAPASGSADDGDESQPAELDEITGTFNDDETQWTSDWTLPPGTSVSVTATATGEDGDDVQETSEFTTQEVPAGQRLGLESNFPQSGDTVGVGMPVIVNFTRPVHNKEQVEAAMEVVSEEPTLGAWNWFGDQMAVFRTEDYWEPYQNVTVNLRLAGVRSSQDVYGTDNYQIDFEVGREMISEMSVPDHEMVVSVDGAETRTIEVTNGAETEHFDTTMSGTQLTMEKYEHYTMDSATVGIPEDDPGYYRLDVQWAVRISNSGEFIHGADWHDDFGERNTSNGCTNLRHDDAEWFYDQALMGDPVITTGTDRQAEVDNGWGYWQRDWQEWLDHSELDEPQHTDTPGTPARPFLQEPDED</sequence>